<reference evidence="2 3" key="1">
    <citation type="journal article" date="2015" name="Nature">
        <title>rRNA introns, odd ribosomes, and small enigmatic genomes across a large radiation of phyla.</title>
        <authorList>
            <person name="Brown C.T."/>
            <person name="Hug L.A."/>
            <person name="Thomas B.C."/>
            <person name="Sharon I."/>
            <person name="Castelle C.J."/>
            <person name="Singh A."/>
            <person name="Wilkins M.J."/>
            <person name="Williams K.H."/>
            <person name="Banfield J.F."/>
        </authorList>
    </citation>
    <scope>NUCLEOTIDE SEQUENCE [LARGE SCALE GENOMIC DNA]</scope>
</reference>
<keyword evidence="1" id="KW-1133">Transmembrane helix</keyword>
<dbReference type="AlphaFoldDB" id="A0A0G1BMC8"/>
<name>A0A0G1BMC8_9BACT</name>
<dbReference type="Proteomes" id="UP000034320">
    <property type="component" value="Unassembled WGS sequence"/>
</dbReference>
<sequence length="67" mass="7721">MVLFYFIIIIFLFPQQAHAYIDPGTGSYIFQTIIAVFLGLSLSFKFILKFAKNILHRLVSSVSHKKK</sequence>
<keyword evidence="1" id="KW-0812">Transmembrane</keyword>
<feature type="transmembrane region" description="Helical" evidence="1">
    <location>
        <begin position="29"/>
        <end position="48"/>
    </location>
</feature>
<dbReference type="EMBL" id="LCDD01000005">
    <property type="protein sequence ID" value="KKS47436.1"/>
    <property type="molecule type" value="Genomic_DNA"/>
</dbReference>
<comment type="caution">
    <text evidence="2">The sequence shown here is derived from an EMBL/GenBank/DDBJ whole genome shotgun (WGS) entry which is preliminary data.</text>
</comment>
<accession>A0A0G1BMC8</accession>
<evidence type="ECO:0000313" key="3">
    <source>
        <dbReference type="Proteomes" id="UP000034320"/>
    </source>
</evidence>
<proteinExistence type="predicted"/>
<protein>
    <submittedName>
        <fullName evidence="2">Uncharacterized protein</fullName>
    </submittedName>
</protein>
<keyword evidence="1" id="KW-0472">Membrane</keyword>
<gene>
    <name evidence="2" type="ORF">UV09_C0005G0014</name>
</gene>
<organism evidence="2 3">
    <name type="scientific">Candidatus Gottesmanbacteria bacterium GW2011_GWA2_42_18</name>
    <dbReference type="NCBI Taxonomy" id="1618442"/>
    <lineage>
        <taxon>Bacteria</taxon>
        <taxon>Candidatus Gottesmaniibacteriota</taxon>
    </lineage>
</organism>
<evidence type="ECO:0000256" key="1">
    <source>
        <dbReference type="SAM" id="Phobius"/>
    </source>
</evidence>
<evidence type="ECO:0000313" key="2">
    <source>
        <dbReference type="EMBL" id="KKS47436.1"/>
    </source>
</evidence>